<dbReference type="InterPro" id="IPR008250">
    <property type="entry name" value="ATPase_P-typ_transduc_dom_A_sf"/>
</dbReference>
<dbReference type="STRING" id="215637.A0A4V1J3Y0"/>
<keyword evidence="1" id="KW-1133">Transmembrane helix</keyword>
<keyword evidence="1" id="KW-0812">Transmembrane</keyword>
<feature type="domain" description="Cation-transporting P-type ATPase N-terminal" evidence="2">
    <location>
        <begin position="23"/>
        <end position="97"/>
    </location>
</feature>
<name>A0A4V1J3Y0_9FUNG</name>
<dbReference type="Pfam" id="PF00690">
    <property type="entry name" value="Cation_ATPase_N"/>
    <property type="match status" value="1"/>
</dbReference>
<dbReference type="FunFam" id="1.20.1110.10:FF:000020">
    <property type="entry name" value="Sodium ion P-type ATPase"/>
    <property type="match status" value="1"/>
</dbReference>
<sequence length="226" mass="24610">MLALPAFLRRRYRTQVPTATGTAYHTLTIPECLDQLTTDSQEGLTSSEVQARLVQHGPNQLRGQGGVSALRVCFRQVANAMTLVLIAALVISFVVKDWIEGGVIAFIVALNVTIGFFQEYRAEKTMDSLRKMASPTSRVLRSGHLVTIATIDLVPGDILVFEVGDVVGADCRMCEVFNLEIDEALLTGESLPVAKITTPIEDPHQPLGDRINLAFASTMVTKGRGR</sequence>
<dbReference type="AlphaFoldDB" id="A0A4V1J3Y0"/>
<organism evidence="3 4">
    <name type="scientific">Dimargaris cristalligena</name>
    <dbReference type="NCBI Taxonomy" id="215637"/>
    <lineage>
        <taxon>Eukaryota</taxon>
        <taxon>Fungi</taxon>
        <taxon>Fungi incertae sedis</taxon>
        <taxon>Zoopagomycota</taxon>
        <taxon>Kickxellomycotina</taxon>
        <taxon>Dimargaritomycetes</taxon>
        <taxon>Dimargaritales</taxon>
        <taxon>Dimargaritaceae</taxon>
        <taxon>Dimargaris</taxon>
    </lineage>
</organism>
<proteinExistence type="predicted"/>
<dbReference type="Gene3D" id="2.70.150.10">
    <property type="entry name" value="Calcium-transporting ATPase, cytoplasmic transduction domain A"/>
    <property type="match status" value="1"/>
</dbReference>
<accession>A0A4V1J3Y0</accession>
<dbReference type="Gene3D" id="1.20.1110.10">
    <property type="entry name" value="Calcium-transporting ATPase, transmembrane domain"/>
    <property type="match status" value="1"/>
</dbReference>
<feature type="transmembrane region" description="Helical" evidence="1">
    <location>
        <begin position="101"/>
        <end position="120"/>
    </location>
</feature>
<keyword evidence="1" id="KW-0472">Membrane</keyword>
<dbReference type="SUPFAM" id="SSF81653">
    <property type="entry name" value="Calcium ATPase, transduction domain A"/>
    <property type="match status" value="1"/>
</dbReference>
<dbReference type="GO" id="GO:0006811">
    <property type="term" value="P:monoatomic ion transport"/>
    <property type="evidence" value="ECO:0007669"/>
    <property type="project" value="UniProtKB-ARBA"/>
</dbReference>
<gene>
    <name evidence="3" type="ORF">BJ085DRAFT_17337</name>
</gene>
<protein>
    <submittedName>
        <fullName evidence="3">E1-E2 ATPase-domain-containing protein</fullName>
    </submittedName>
</protein>
<reference evidence="4" key="1">
    <citation type="journal article" date="2018" name="Nat. Microbiol.">
        <title>Leveraging single-cell genomics to expand the fungal tree of life.</title>
        <authorList>
            <person name="Ahrendt S.R."/>
            <person name="Quandt C.A."/>
            <person name="Ciobanu D."/>
            <person name="Clum A."/>
            <person name="Salamov A."/>
            <person name="Andreopoulos B."/>
            <person name="Cheng J.F."/>
            <person name="Woyke T."/>
            <person name="Pelin A."/>
            <person name="Henrissat B."/>
            <person name="Reynolds N.K."/>
            <person name="Benny G.L."/>
            <person name="Smith M.E."/>
            <person name="James T.Y."/>
            <person name="Grigoriev I.V."/>
        </authorList>
    </citation>
    <scope>NUCLEOTIDE SEQUENCE [LARGE SCALE GENOMIC DNA]</scope>
    <source>
        <strain evidence="4">RSA 468</strain>
    </source>
</reference>
<evidence type="ECO:0000259" key="2">
    <source>
        <dbReference type="SMART" id="SM00831"/>
    </source>
</evidence>
<dbReference type="SUPFAM" id="SSF81665">
    <property type="entry name" value="Calcium ATPase, transmembrane domain M"/>
    <property type="match status" value="1"/>
</dbReference>
<evidence type="ECO:0000256" key="1">
    <source>
        <dbReference type="SAM" id="Phobius"/>
    </source>
</evidence>
<evidence type="ECO:0000313" key="4">
    <source>
        <dbReference type="Proteomes" id="UP000268162"/>
    </source>
</evidence>
<feature type="transmembrane region" description="Helical" evidence="1">
    <location>
        <begin position="77"/>
        <end position="95"/>
    </location>
</feature>
<dbReference type="EMBL" id="ML003685">
    <property type="protein sequence ID" value="RKP33629.1"/>
    <property type="molecule type" value="Genomic_DNA"/>
</dbReference>
<dbReference type="Proteomes" id="UP000268162">
    <property type="component" value="Unassembled WGS sequence"/>
</dbReference>
<feature type="non-terminal residue" evidence="3">
    <location>
        <position position="226"/>
    </location>
</feature>
<evidence type="ECO:0000313" key="3">
    <source>
        <dbReference type="EMBL" id="RKP33629.1"/>
    </source>
</evidence>
<dbReference type="InterPro" id="IPR059000">
    <property type="entry name" value="ATPase_P-type_domA"/>
</dbReference>
<dbReference type="InterPro" id="IPR023298">
    <property type="entry name" value="ATPase_P-typ_TM_dom_sf"/>
</dbReference>
<dbReference type="PANTHER" id="PTHR42861">
    <property type="entry name" value="CALCIUM-TRANSPORTING ATPASE"/>
    <property type="match status" value="1"/>
</dbReference>
<dbReference type="InterPro" id="IPR004014">
    <property type="entry name" value="ATPase_P-typ_cation-transptr_N"/>
</dbReference>
<keyword evidence="4" id="KW-1185">Reference proteome</keyword>
<dbReference type="Pfam" id="PF00122">
    <property type="entry name" value="E1-E2_ATPase"/>
    <property type="match status" value="1"/>
</dbReference>
<dbReference type="SMART" id="SM00831">
    <property type="entry name" value="Cation_ATPase_N"/>
    <property type="match status" value="1"/>
</dbReference>